<comment type="caution">
    <text evidence="4">The sequence shown here is derived from an EMBL/GenBank/DDBJ whole genome shotgun (WGS) entry which is preliminary data.</text>
</comment>
<name>A0A917YXY3_9ALTE</name>
<proteinExistence type="predicted"/>
<dbReference type="SUPFAM" id="SSF54631">
    <property type="entry name" value="CBS-domain pair"/>
    <property type="match status" value="1"/>
</dbReference>
<evidence type="ECO:0000256" key="2">
    <source>
        <dbReference type="PROSITE-ProRule" id="PRU00703"/>
    </source>
</evidence>
<dbReference type="Gene3D" id="3.10.580.10">
    <property type="entry name" value="CBS-domain"/>
    <property type="match status" value="1"/>
</dbReference>
<dbReference type="CDD" id="cd02205">
    <property type="entry name" value="CBS_pair_SF"/>
    <property type="match status" value="1"/>
</dbReference>
<feature type="domain" description="CBS" evidence="3">
    <location>
        <begin position="69"/>
        <end position="121"/>
    </location>
</feature>
<evidence type="ECO:0000313" key="5">
    <source>
        <dbReference type="Proteomes" id="UP000606935"/>
    </source>
</evidence>
<dbReference type="Proteomes" id="UP000606935">
    <property type="component" value="Unassembled WGS sequence"/>
</dbReference>
<keyword evidence="1 2" id="KW-0129">CBS domain</keyword>
<gene>
    <name evidence="4" type="ORF">GCM10010982_22510</name>
</gene>
<reference evidence="4" key="1">
    <citation type="journal article" date="2014" name="Int. J. Syst. Evol. Microbiol.">
        <title>Complete genome sequence of Corynebacterium casei LMG S-19264T (=DSM 44701T), isolated from a smear-ripened cheese.</title>
        <authorList>
            <consortium name="US DOE Joint Genome Institute (JGI-PGF)"/>
            <person name="Walter F."/>
            <person name="Albersmeier A."/>
            <person name="Kalinowski J."/>
            <person name="Ruckert C."/>
        </authorList>
    </citation>
    <scope>NUCLEOTIDE SEQUENCE</scope>
    <source>
        <strain evidence="4">CGMCC 1.7086</strain>
    </source>
</reference>
<dbReference type="Pfam" id="PF00571">
    <property type="entry name" value="CBS"/>
    <property type="match status" value="2"/>
</dbReference>
<reference evidence="4" key="2">
    <citation type="submission" date="2020-09" db="EMBL/GenBank/DDBJ databases">
        <authorList>
            <person name="Sun Q."/>
            <person name="Zhou Y."/>
        </authorList>
    </citation>
    <scope>NUCLEOTIDE SEQUENCE</scope>
    <source>
        <strain evidence="4">CGMCC 1.7086</strain>
    </source>
</reference>
<evidence type="ECO:0000313" key="4">
    <source>
        <dbReference type="EMBL" id="GGO70012.1"/>
    </source>
</evidence>
<dbReference type="InterPro" id="IPR051257">
    <property type="entry name" value="Diverse_CBS-Domain"/>
</dbReference>
<sequence length="121" mass="13319">MRIGDLPLRTVIRYVKTTDTLETARQQMLKTNVSSLLVVDSQAAPKAILTSRDMLKVSSTEHVPIASLASRPLLTLSEDADMRQACSLMLEHGCHHVVVVRNEDVVGVLSSLDIVAYYLSL</sequence>
<keyword evidence="5" id="KW-1185">Reference proteome</keyword>
<evidence type="ECO:0000256" key="1">
    <source>
        <dbReference type="ARBA" id="ARBA00023122"/>
    </source>
</evidence>
<dbReference type="InterPro" id="IPR000644">
    <property type="entry name" value="CBS_dom"/>
</dbReference>
<organism evidence="4 5">
    <name type="scientific">Bowmanella pacifica</name>
    <dbReference type="NCBI Taxonomy" id="502051"/>
    <lineage>
        <taxon>Bacteria</taxon>
        <taxon>Pseudomonadati</taxon>
        <taxon>Pseudomonadota</taxon>
        <taxon>Gammaproteobacteria</taxon>
        <taxon>Alteromonadales</taxon>
        <taxon>Alteromonadaceae</taxon>
        <taxon>Bowmanella</taxon>
    </lineage>
</organism>
<dbReference type="SMART" id="SM00116">
    <property type="entry name" value="CBS"/>
    <property type="match status" value="2"/>
</dbReference>
<dbReference type="RefSeq" id="WP_188694835.1">
    <property type="nucleotide sequence ID" value="NZ_BMLS01000003.1"/>
</dbReference>
<dbReference type="InterPro" id="IPR046342">
    <property type="entry name" value="CBS_dom_sf"/>
</dbReference>
<protein>
    <recommendedName>
        <fullName evidence="3">CBS domain-containing protein</fullName>
    </recommendedName>
</protein>
<feature type="domain" description="CBS" evidence="3">
    <location>
        <begin position="8"/>
        <end position="65"/>
    </location>
</feature>
<dbReference type="AlphaFoldDB" id="A0A917YXY3"/>
<evidence type="ECO:0000259" key="3">
    <source>
        <dbReference type="PROSITE" id="PS51371"/>
    </source>
</evidence>
<dbReference type="PANTHER" id="PTHR43080">
    <property type="entry name" value="CBS DOMAIN-CONTAINING PROTEIN CBSX3, MITOCHONDRIAL"/>
    <property type="match status" value="1"/>
</dbReference>
<dbReference type="PROSITE" id="PS51371">
    <property type="entry name" value="CBS"/>
    <property type="match status" value="2"/>
</dbReference>
<dbReference type="PANTHER" id="PTHR43080:SF29">
    <property type="entry name" value="OS02G0818000 PROTEIN"/>
    <property type="match status" value="1"/>
</dbReference>
<dbReference type="EMBL" id="BMLS01000003">
    <property type="protein sequence ID" value="GGO70012.1"/>
    <property type="molecule type" value="Genomic_DNA"/>
</dbReference>
<accession>A0A917YXY3</accession>